<evidence type="ECO:0000313" key="4">
    <source>
        <dbReference type="EMBL" id="CAA6822184.1"/>
    </source>
</evidence>
<protein>
    <recommendedName>
        <fullName evidence="3">CSD domain-containing protein</fullName>
    </recommendedName>
</protein>
<keyword evidence="1" id="KW-0597">Phosphoprotein</keyword>
<dbReference type="Gene3D" id="2.40.50.140">
    <property type="entry name" value="Nucleic acid-binding proteins"/>
    <property type="match status" value="1"/>
</dbReference>
<dbReference type="InterPro" id="IPR011129">
    <property type="entry name" value="CSD"/>
</dbReference>
<feature type="domain" description="CSD" evidence="3">
    <location>
        <begin position="2"/>
        <end position="67"/>
    </location>
</feature>
<dbReference type="AlphaFoldDB" id="A0A6S6TS50"/>
<gene>
    <name evidence="4" type="ORF">HELGO_WM40372</name>
</gene>
<evidence type="ECO:0000256" key="2">
    <source>
        <dbReference type="SAM" id="Phobius"/>
    </source>
</evidence>
<dbReference type="PANTHER" id="PTHR12962">
    <property type="entry name" value="CALCIUM-REGULATED HEAT STABLE PROTEIN CRHSP-24-RELATED"/>
    <property type="match status" value="1"/>
</dbReference>
<evidence type="ECO:0000256" key="1">
    <source>
        <dbReference type="ARBA" id="ARBA00022553"/>
    </source>
</evidence>
<dbReference type="InterPro" id="IPR012340">
    <property type="entry name" value="NA-bd_OB-fold"/>
</dbReference>
<proteinExistence type="predicted"/>
<dbReference type="GO" id="GO:0005829">
    <property type="term" value="C:cytosol"/>
    <property type="evidence" value="ECO:0007669"/>
    <property type="project" value="UniProtKB-ARBA"/>
</dbReference>
<sequence>MKYQGKIQNWNDDRGFGFVEPNGGGQRAFVHIKAFSSRSRRPLNGEVITYELVSEGNNRYKAANVNFARDTKNAKSRGKSGSGFSLGAMFTLAFFGVLLVSVLADLLPLMVAGIYAVMSVVTFIAYALDKSAAQNNRWRTKENTLHLLALAGGWPGAYLAQEKLRHKSSKKEFQLVFKVVVVLNLLGFAWLYTEQGAGFLEQFVRTMLVAW</sequence>
<dbReference type="GO" id="GO:0043488">
    <property type="term" value="P:regulation of mRNA stability"/>
    <property type="evidence" value="ECO:0007669"/>
    <property type="project" value="TreeGrafter"/>
</dbReference>
<dbReference type="PROSITE" id="PS51857">
    <property type="entry name" value="CSD_2"/>
    <property type="match status" value="1"/>
</dbReference>
<dbReference type="PANTHER" id="PTHR12962:SF1">
    <property type="entry name" value="COLD SHOCK DOMAIN-CONTAINING PROTEIN CG9705"/>
    <property type="match status" value="1"/>
</dbReference>
<feature type="transmembrane region" description="Helical" evidence="2">
    <location>
        <begin position="109"/>
        <end position="128"/>
    </location>
</feature>
<dbReference type="EMBL" id="CACVAT010000365">
    <property type="protein sequence ID" value="CAA6822184.1"/>
    <property type="molecule type" value="Genomic_DNA"/>
</dbReference>
<name>A0A6S6TS50_9GAMM</name>
<reference evidence="4" key="1">
    <citation type="submission" date="2020-01" db="EMBL/GenBank/DDBJ databases">
        <authorList>
            <person name="Meier V. D."/>
            <person name="Meier V D."/>
        </authorList>
    </citation>
    <scope>NUCLEOTIDE SEQUENCE</scope>
    <source>
        <strain evidence="4">HLG_WM_MAG_09</strain>
    </source>
</reference>
<evidence type="ECO:0000259" key="3">
    <source>
        <dbReference type="PROSITE" id="PS51857"/>
    </source>
</evidence>
<dbReference type="SMART" id="SM00357">
    <property type="entry name" value="CSP"/>
    <property type="match status" value="1"/>
</dbReference>
<keyword evidence="2" id="KW-0472">Membrane</keyword>
<dbReference type="CDD" id="cd04458">
    <property type="entry name" value="CSP_CDS"/>
    <property type="match status" value="1"/>
</dbReference>
<feature type="transmembrane region" description="Helical" evidence="2">
    <location>
        <begin position="175"/>
        <end position="193"/>
    </location>
</feature>
<dbReference type="InterPro" id="IPR002059">
    <property type="entry name" value="CSP_DNA-bd"/>
</dbReference>
<dbReference type="SUPFAM" id="SSF50249">
    <property type="entry name" value="Nucleic acid-binding proteins"/>
    <property type="match status" value="1"/>
</dbReference>
<keyword evidence="2" id="KW-1133">Transmembrane helix</keyword>
<accession>A0A6S6TS50</accession>
<feature type="transmembrane region" description="Helical" evidence="2">
    <location>
        <begin position="84"/>
        <end position="103"/>
    </location>
</feature>
<dbReference type="GO" id="GO:0003730">
    <property type="term" value="F:mRNA 3'-UTR binding"/>
    <property type="evidence" value="ECO:0007669"/>
    <property type="project" value="TreeGrafter"/>
</dbReference>
<dbReference type="InterPro" id="IPR010718">
    <property type="entry name" value="DUF1294"/>
</dbReference>
<organism evidence="4">
    <name type="scientific">uncultured Thiotrichaceae bacterium</name>
    <dbReference type="NCBI Taxonomy" id="298394"/>
    <lineage>
        <taxon>Bacteria</taxon>
        <taxon>Pseudomonadati</taxon>
        <taxon>Pseudomonadota</taxon>
        <taxon>Gammaproteobacteria</taxon>
        <taxon>Thiotrichales</taxon>
        <taxon>Thiotrichaceae</taxon>
        <taxon>environmental samples</taxon>
    </lineage>
</organism>
<dbReference type="Pfam" id="PF00313">
    <property type="entry name" value="CSD"/>
    <property type="match status" value="1"/>
</dbReference>
<keyword evidence="2" id="KW-0812">Transmembrane</keyword>
<dbReference type="InterPro" id="IPR052069">
    <property type="entry name" value="Ca-reg_mRNA-binding_domain"/>
</dbReference>
<dbReference type="Pfam" id="PF06961">
    <property type="entry name" value="DUF1294"/>
    <property type="match status" value="1"/>
</dbReference>